<dbReference type="InterPro" id="IPR002686">
    <property type="entry name" value="Transposase_17"/>
</dbReference>
<comment type="caution">
    <text evidence="2">The sequence shown here is derived from an EMBL/GenBank/DDBJ whole genome shotgun (WGS) entry which is preliminary data.</text>
</comment>
<dbReference type="GO" id="GO:0003677">
    <property type="term" value="F:DNA binding"/>
    <property type="evidence" value="ECO:0007669"/>
    <property type="project" value="InterPro"/>
</dbReference>
<gene>
    <name evidence="2" type="ORF">G3569_06830</name>
</gene>
<name>A0A6M1T608_9BACT</name>
<dbReference type="Proteomes" id="UP000479132">
    <property type="component" value="Unassembled WGS sequence"/>
</dbReference>
<dbReference type="PANTHER" id="PTHR34322">
    <property type="entry name" value="TRANSPOSASE, Y1_TNP DOMAIN-CONTAINING"/>
    <property type="match status" value="1"/>
</dbReference>
<keyword evidence="3" id="KW-1185">Reference proteome</keyword>
<evidence type="ECO:0000259" key="1">
    <source>
        <dbReference type="SMART" id="SM01321"/>
    </source>
</evidence>
<dbReference type="GO" id="GO:0004803">
    <property type="term" value="F:transposase activity"/>
    <property type="evidence" value="ECO:0007669"/>
    <property type="project" value="InterPro"/>
</dbReference>
<dbReference type="AlphaFoldDB" id="A0A6M1T608"/>
<feature type="domain" description="Transposase IS200-like" evidence="1">
    <location>
        <begin position="4"/>
        <end position="120"/>
    </location>
</feature>
<proteinExistence type="predicted"/>
<dbReference type="Gene3D" id="3.30.70.1290">
    <property type="entry name" value="Transposase IS200-like"/>
    <property type="match status" value="1"/>
</dbReference>
<accession>A0A6M1T608</accession>
<organism evidence="2 3">
    <name type="scientific">Fodinibius halophilus</name>
    <dbReference type="NCBI Taxonomy" id="1736908"/>
    <lineage>
        <taxon>Bacteria</taxon>
        <taxon>Pseudomonadati</taxon>
        <taxon>Balneolota</taxon>
        <taxon>Balneolia</taxon>
        <taxon>Balneolales</taxon>
        <taxon>Balneolaceae</taxon>
        <taxon>Fodinibius</taxon>
    </lineage>
</organism>
<dbReference type="SUPFAM" id="SSF143422">
    <property type="entry name" value="Transposase IS200-like"/>
    <property type="match status" value="1"/>
</dbReference>
<dbReference type="InterPro" id="IPR036515">
    <property type="entry name" value="Transposase_17_sf"/>
</dbReference>
<dbReference type="SMART" id="SM01321">
    <property type="entry name" value="Y1_Tnp"/>
    <property type="match status" value="1"/>
</dbReference>
<dbReference type="PANTHER" id="PTHR34322:SF2">
    <property type="entry name" value="TRANSPOSASE IS200-LIKE DOMAIN-CONTAINING PROTEIN"/>
    <property type="match status" value="1"/>
</dbReference>
<evidence type="ECO:0000313" key="3">
    <source>
        <dbReference type="Proteomes" id="UP000479132"/>
    </source>
</evidence>
<dbReference type="RefSeq" id="WP_165267416.1">
    <property type="nucleotide sequence ID" value="NZ_JAALLS010000007.1"/>
</dbReference>
<sequence>MDLETGCYYHLYNRSNNCERLFRNTDNYLYFLDNFRNRFEDLLSVFAYCLMPTHFHFLIKVETREIDQLKQHIGIQLSAYTKALNKALGRHGSLFQQHTKAKLIDDQAYLIRLLSYIHQNPIRAGLVKDLKSWPFSSYLDLAGYRNGTLVDHSLVKREFGSVEKFRKFSERSISI</sequence>
<dbReference type="GO" id="GO:0006313">
    <property type="term" value="P:DNA transposition"/>
    <property type="evidence" value="ECO:0007669"/>
    <property type="project" value="InterPro"/>
</dbReference>
<reference evidence="2 3" key="1">
    <citation type="submission" date="2020-02" db="EMBL/GenBank/DDBJ databases">
        <title>Aliifodinibius halophilus 2W32, complete genome.</title>
        <authorList>
            <person name="Li Y."/>
            <person name="Wu S."/>
        </authorList>
    </citation>
    <scope>NUCLEOTIDE SEQUENCE [LARGE SCALE GENOMIC DNA]</scope>
    <source>
        <strain evidence="2 3">2W32</strain>
    </source>
</reference>
<dbReference type="EMBL" id="JAALLS010000007">
    <property type="protein sequence ID" value="NGP88063.1"/>
    <property type="molecule type" value="Genomic_DNA"/>
</dbReference>
<protein>
    <submittedName>
        <fullName evidence="2">Transposase</fullName>
    </submittedName>
</protein>
<evidence type="ECO:0000313" key="2">
    <source>
        <dbReference type="EMBL" id="NGP88063.1"/>
    </source>
</evidence>